<protein>
    <recommendedName>
        <fullName evidence="4">Secreted protein</fullName>
    </recommendedName>
</protein>
<evidence type="ECO:0000313" key="2">
    <source>
        <dbReference type="EMBL" id="KAF8902821.1"/>
    </source>
</evidence>
<keyword evidence="1" id="KW-0732">Signal</keyword>
<name>A0A9P5NSB5_GYMJU</name>
<organism evidence="2 3">
    <name type="scientific">Gymnopilus junonius</name>
    <name type="common">Spectacular rustgill mushroom</name>
    <name type="synonym">Gymnopilus spectabilis subsp. junonius</name>
    <dbReference type="NCBI Taxonomy" id="109634"/>
    <lineage>
        <taxon>Eukaryota</taxon>
        <taxon>Fungi</taxon>
        <taxon>Dikarya</taxon>
        <taxon>Basidiomycota</taxon>
        <taxon>Agaricomycotina</taxon>
        <taxon>Agaricomycetes</taxon>
        <taxon>Agaricomycetidae</taxon>
        <taxon>Agaricales</taxon>
        <taxon>Agaricineae</taxon>
        <taxon>Hymenogastraceae</taxon>
        <taxon>Gymnopilus</taxon>
    </lineage>
</organism>
<sequence length="200" mass="22598">MFITLIILLITAHLNLLEPPLRQNTIRRSQITPQRLMPQPQSRRQRVYATHIPALPPALHVIHHFHPPMIVMVPNRLVPITRHLVIQLRHGRQHRVRVQIPRGGTCRRMMVSPCLRYRSSGEVGCKAARSIEAGPSIRCCCLCSGSTSLVAGLSPPGMFARASAAARRPAHVFQCDFGSIGDFWRGDEGREWSVWVWKRG</sequence>
<dbReference type="Proteomes" id="UP000724874">
    <property type="component" value="Unassembled WGS sequence"/>
</dbReference>
<feature type="chain" id="PRO_5040318891" description="Secreted protein" evidence="1">
    <location>
        <begin position="18"/>
        <end position="200"/>
    </location>
</feature>
<keyword evidence="3" id="KW-1185">Reference proteome</keyword>
<dbReference type="EMBL" id="JADNYJ010000034">
    <property type="protein sequence ID" value="KAF8902821.1"/>
    <property type="molecule type" value="Genomic_DNA"/>
</dbReference>
<evidence type="ECO:0000256" key="1">
    <source>
        <dbReference type="SAM" id="SignalP"/>
    </source>
</evidence>
<comment type="caution">
    <text evidence="2">The sequence shown here is derived from an EMBL/GenBank/DDBJ whole genome shotgun (WGS) entry which is preliminary data.</text>
</comment>
<reference evidence="2" key="1">
    <citation type="submission" date="2020-11" db="EMBL/GenBank/DDBJ databases">
        <authorList>
            <consortium name="DOE Joint Genome Institute"/>
            <person name="Ahrendt S."/>
            <person name="Riley R."/>
            <person name="Andreopoulos W."/>
            <person name="LaButti K."/>
            <person name="Pangilinan J."/>
            <person name="Ruiz-duenas F.J."/>
            <person name="Barrasa J.M."/>
            <person name="Sanchez-Garcia M."/>
            <person name="Camarero S."/>
            <person name="Miyauchi S."/>
            <person name="Serrano A."/>
            <person name="Linde D."/>
            <person name="Babiker R."/>
            <person name="Drula E."/>
            <person name="Ayuso-Fernandez I."/>
            <person name="Pacheco R."/>
            <person name="Padilla G."/>
            <person name="Ferreira P."/>
            <person name="Barriuso J."/>
            <person name="Kellner H."/>
            <person name="Castanera R."/>
            <person name="Alfaro M."/>
            <person name="Ramirez L."/>
            <person name="Pisabarro A.G."/>
            <person name="Kuo A."/>
            <person name="Tritt A."/>
            <person name="Lipzen A."/>
            <person name="He G."/>
            <person name="Yan M."/>
            <person name="Ng V."/>
            <person name="Cullen D."/>
            <person name="Martin F."/>
            <person name="Rosso M.-N."/>
            <person name="Henrissat B."/>
            <person name="Hibbett D."/>
            <person name="Martinez A.T."/>
            <person name="Grigoriev I.V."/>
        </authorList>
    </citation>
    <scope>NUCLEOTIDE SEQUENCE</scope>
    <source>
        <strain evidence="2">AH 44721</strain>
    </source>
</reference>
<evidence type="ECO:0000313" key="3">
    <source>
        <dbReference type="Proteomes" id="UP000724874"/>
    </source>
</evidence>
<accession>A0A9P5NSB5</accession>
<feature type="signal peptide" evidence="1">
    <location>
        <begin position="1"/>
        <end position="17"/>
    </location>
</feature>
<dbReference type="AlphaFoldDB" id="A0A9P5NSB5"/>
<proteinExistence type="predicted"/>
<gene>
    <name evidence="2" type="ORF">CPB84DRAFT_836414</name>
</gene>
<evidence type="ECO:0008006" key="4">
    <source>
        <dbReference type="Google" id="ProtNLM"/>
    </source>
</evidence>